<organism evidence="8 9">
    <name type="scientific">Corynebacterium aurimucosum</name>
    <dbReference type="NCBI Taxonomy" id="169292"/>
    <lineage>
        <taxon>Bacteria</taxon>
        <taxon>Bacillati</taxon>
        <taxon>Actinomycetota</taxon>
        <taxon>Actinomycetes</taxon>
        <taxon>Mycobacteriales</taxon>
        <taxon>Corynebacteriaceae</taxon>
        <taxon>Corynebacterium</taxon>
    </lineage>
</organism>
<comment type="subcellular location">
    <subcellularLocation>
        <location evidence="1">Cell membrane</location>
        <topology evidence="1">Multi-pass membrane protein</topology>
    </subcellularLocation>
</comment>
<keyword evidence="2" id="KW-1003">Cell membrane</keyword>
<reference evidence="8 9" key="1">
    <citation type="submission" date="2019-07" db="EMBL/GenBank/DDBJ databases">
        <title>Draft genome of C. aurimucosum strain 14-2523.</title>
        <authorList>
            <person name="Pacheco L.G.C."/>
            <person name="Aguiar E.R.G.R."/>
            <person name="Navas J."/>
            <person name="Santos C.S."/>
            <person name="Rocha D.J.P.G."/>
        </authorList>
    </citation>
    <scope>NUCLEOTIDE SEQUENCE [LARGE SCALE GENOMIC DNA]</scope>
    <source>
        <strain evidence="8 9">14-2523</strain>
    </source>
</reference>
<dbReference type="EMBL" id="VMTY01000007">
    <property type="protein sequence ID" value="TVU57216.1"/>
    <property type="molecule type" value="Genomic_DNA"/>
</dbReference>
<dbReference type="AlphaFoldDB" id="A0A558GK15"/>
<evidence type="ECO:0000313" key="8">
    <source>
        <dbReference type="EMBL" id="TVU57216.1"/>
    </source>
</evidence>
<accession>A0A558GK15</accession>
<dbReference type="GO" id="GO:0005886">
    <property type="term" value="C:plasma membrane"/>
    <property type="evidence" value="ECO:0007669"/>
    <property type="project" value="UniProtKB-SubCell"/>
</dbReference>
<evidence type="ECO:0000256" key="4">
    <source>
        <dbReference type="ARBA" id="ARBA00022989"/>
    </source>
</evidence>
<name>A0A558GK15_9CORY</name>
<feature type="domain" description="ABC3 transporter permease C-terminal" evidence="7">
    <location>
        <begin position="54"/>
        <end position="169"/>
    </location>
</feature>
<sequence>MLVWLKDLQSNWLSWLAVALTLVVSSTSCTLALAMLVGSSGAEENPAGPLGGTVLAMSLCVVVLVTLSQMRLIIAEREPVYRSWRMVGMPRWMILFFILGQVAVVSAAAGLLGVLPARPLLAPCVRALRSDGIPVPDIAITGQVVVIAVAVCMSAALVGALPPLRRVFRPRATAHPVWLMVKFLLASAAIGGTVYGCLHIDDPGDLLSAEMGLVILVALFLPWLMPALDQWTRAAGIAGANVRVRRSFSTPHIVPWVLVGGFIVAVGSGLRFGNDAGAGGTLSSWQVFVALLGPVFAPSIVGAVLTSLLMHGRIAADIRGLTLAGAAPLAWMRVQVGEAACLALTAAGVVCALCLATLLPLHRLLTPQEALGRTILEELWWPSFAVIFGAMFIALGAVKLALAGFVHARAASFAEGERVSGPQR</sequence>
<feature type="transmembrane region" description="Helical" evidence="6">
    <location>
        <begin position="379"/>
        <end position="402"/>
    </location>
</feature>
<feature type="transmembrane region" description="Helical" evidence="6">
    <location>
        <begin position="285"/>
        <end position="309"/>
    </location>
</feature>
<evidence type="ECO:0000313" key="9">
    <source>
        <dbReference type="Proteomes" id="UP000320531"/>
    </source>
</evidence>
<evidence type="ECO:0000256" key="6">
    <source>
        <dbReference type="SAM" id="Phobius"/>
    </source>
</evidence>
<comment type="caution">
    <text evidence="8">The sequence shown here is derived from an EMBL/GenBank/DDBJ whole genome shotgun (WGS) entry which is preliminary data.</text>
</comment>
<keyword evidence="3 6" id="KW-0812">Transmembrane</keyword>
<gene>
    <name evidence="8" type="ORF">FQK23_03100</name>
</gene>
<evidence type="ECO:0000256" key="1">
    <source>
        <dbReference type="ARBA" id="ARBA00004651"/>
    </source>
</evidence>
<dbReference type="Proteomes" id="UP000320531">
    <property type="component" value="Unassembled WGS sequence"/>
</dbReference>
<feature type="transmembrane region" description="Helical" evidence="6">
    <location>
        <begin position="339"/>
        <end position="359"/>
    </location>
</feature>
<keyword evidence="4 6" id="KW-1133">Transmembrane helix</keyword>
<dbReference type="PROSITE" id="PS51257">
    <property type="entry name" value="PROKAR_LIPOPROTEIN"/>
    <property type="match status" value="1"/>
</dbReference>
<evidence type="ECO:0000259" key="7">
    <source>
        <dbReference type="Pfam" id="PF02687"/>
    </source>
</evidence>
<keyword evidence="5 6" id="KW-0472">Membrane</keyword>
<dbReference type="Pfam" id="PF02687">
    <property type="entry name" value="FtsX"/>
    <property type="match status" value="1"/>
</dbReference>
<evidence type="ECO:0000256" key="5">
    <source>
        <dbReference type="ARBA" id="ARBA00023136"/>
    </source>
</evidence>
<evidence type="ECO:0000256" key="3">
    <source>
        <dbReference type="ARBA" id="ARBA00022692"/>
    </source>
</evidence>
<feature type="transmembrane region" description="Helical" evidence="6">
    <location>
        <begin position="207"/>
        <end position="225"/>
    </location>
</feature>
<feature type="transmembrane region" description="Helical" evidence="6">
    <location>
        <begin position="94"/>
        <end position="118"/>
    </location>
</feature>
<feature type="transmembrane region" description="Helical" evidence="6">
    <location>
        <begin position="12"/>
        <end position="38"/>
    </location>
</feature>
<feature type="transmembrane region" description="Helical" evidence="6">
    <location>
        <begin position="176"/>
        <end position="195"/>
    </location>
</feature>
<proteinExistence type="predicted"/>
<feature type="transmembrane region" description="Helical" evidence="6">
    <location>
        <begin position="50"/>
        <end position="74"/>
    </location>
</feature>
<protein>
    <submittedName>
        <fullName evidence="8">ABC transporter permease</fullName>
    </submittedName>
</protein>
<dbReference type="InterPro" id="IPR003838">
    <property type="entry name" value="ABC3_permease_C"/>
</dbReference>
<feature type="transmembrane region" description="Helical" evidence="6">
    <location>
        <begin position="253"/>
        <end position="273"/>
    </location>
</feature>
<evidence type="ECO:0000256" key="2">
    <source>
        <dbReference type="ARBA" id="ARBA00022475"/>
    </source>
</evidence>
<feature type="transmembrane region" description="Helical" evidence="6">
    <location>
        <begin position="138"/>
        <end position="164"/>
    </location>
</feature>